<protein>
    <submittedName>
        <fullName evidence="2">Uncharacterized protein</fullName>
    </submittedName>
</protein>
<gene>
    <name evidence="2" type="ORF">Cvel_28186</name>
</gene>
<name>A0A0G4HJI0_9ALVE</name>
<sequence length="242" mass="25779">MSNRVALQGMISSALLQQHQQKRQTALQERHQATRTGTGTAASTSCGPAEPSASSSRSIAHSACGSSKHSGDSCRQVIGQHSSCKLTRQTRGNWKDVPDKEGEEKSEVPVEDLTESVSGFADLDKDKELPDPHQKNVEGTEEDEMTEGEKTEHQLFSEKETETCGEFGLGATEGEGEGAEEKAEEGEKSRGGNSSSSPSASSGFYGRISGGGGGGGVRPRKDRGHSRQEDLKDLEVVMERGV</sequence>
<feature type="compositionally biased region" description="Basic and acidic residues" evidence="1">
    <location>
        <begin position="179"/>
        <end position="190"/>
    </location>
</feature>
<feature type="compositionally biased region" description="Basic and acidic residues" evidence="1">
    <location>
        <begin position="93"/>
        <end position="108"/>
    </location>
</feature>
<feature type="compositionally biased region" description="Basic and acidic residues" evidence="1">
    <location>
        <begin position="225"/>
        <end position="242"/>
    </location>
</feature>
<organism evidence="2">
    <name type="scientific">Chromera velia CCMP2878</name>
    <dbReference type="NCBI Taxonomy" id="1169474"/>
    <lineage>
        <taxon>Eukaryota</taxon>
        <taxon>Sar</taxon>
        <taxon>Alveolata</taxon>
        <taxon>Colpodellida</taxon>
        <taxon>Chromeraceae</taxon>
        <taxon>Chromera</taxon>
    </lineage>
</organism>
<feature type="compositionally biased region" description="Gly residues" evidence="1">
    <location>
        <begin position="208"/>
        <end position="217"/>
    </location>
</feature>
<dbReference type="AlphaFoldDB" id="A0A0G4HJI0"/>
<proteinExistence type="predicted"/>
<feature type="region of interest" description="Disordered" evidence="1">
    <location>
        <begin position="17"/>
        <end position="242"/>
    </location>
</feature>
<feature type="compositionally biased region" description="Polar residues" evidence="1">
    <location>
        <begin position="17"/>
        <end position="27"/>
    </location>
</feature>
<evidence type="ECO:0000313" key="2">
    <source>
        <dbReference type="EMBL" id="CEM44255.1"/>
    </source>
</evidence>
<feature type="compositionally biased region" description="Basic and acidic residues" evidence="1">
    <location>
        <begin position="147"/>
        <end position="162"/>
    </location>
</feature>
<accession>A0A0G4HJI0</accession>
<reference evidence="2" key="1">
    <citation type="submission" date="2014-11" db="EMBL/GenBank/DDBJ databases">
        <authorList>
            <person name="Otto D Thomas"/>
            <person name="Naeem Raeece"/>
        </authorList>
    </citation>
    <scope>NUCLEOTIDE SEQUENCE</scope>
</reference>
<feature type="compositionally biased region" description="Basic and acidic residues" evidence="1">
    <location>
        <begin position="122"/>
        <end position="138"/>
    </location>
</feature>
<feature type="compositionally biased region" description="Low complexity" evidence="1">
    <location>
        <begin position="191"/>
        <end position="207"/>
    </location>
</feature>
<feature type="compositionally biased region" description="Polar residues" evidence="1">
    <location>
        <begin position="79"/>
        <end position="92"/>
    </location>
</feature>
<feature type="non-terminal residue" evidence="2">
    <location>
        <position position="242"/>
    </location>
</feature>
<feature type="compositionally biased region" description="Low complexity" evidence="1">
    <location>
        <begin position="34"/>
        <end position="67"/>
    </location>
</feature>
<dbReference type="EMBL" id="CDMZ01002881">
    <property type="protein sequence ID" value="CEM44255.1"/>
    <property type="molecule type" value="Genomic_DNA"/>
</dbReference>
<evidence type="ECO:0000256" key="1">
    <source>
        <dbReference type="SAM" id="MobiDB-lite"/>
    </source>
</evidence>